<dbReference type="SUPFAM" id="SSF54001">
    <property type="entry name" value="Cysteine proteinases"/>
    <property type="match status" value="1"/>
</dbReference>
<organism evidence="8 9">
    <name type="scientific">Tilletia horrida</name>
    <dbReference type="NCBI Taxonomy" id="155126"/>
    <lineage>
        <taxon>Eukaryota</taxon>
        <taxon>Fungi</taxon>
        <taxon>Dikarya</taxon>
        <taxon>Basidiomycota</taxon>
        <taxon>Ustilaginomycotina</taxon>
        <taxon>Exobasidiomycetes</taxon>
        <taxon>Tilletiales</taxon>
        <taxon>Tilletiaceae</taxon>
        <taxon>Tilletia</taxon>
    </lineage>
</organism>
<evidence type="ECO:0000256" key="5">
    <source>
        <dbReference type="ARBA" id="ARBA00022801"/>
    </source>
</evidence>
<dbReference type="InterPro" id="IPR042468">
    <property type="entry name" value="Peptidase_C65_otubain_sub1"/>
</dbReference>
<dbReference type="EC" id="3.4.19.12" evidence="2"/>
<evidence type="ECO:0000256" key="3">
    <source>
        <dbReference type="ARBA" id="ARBA00022670"/>
    </source>
</evidence>
<evidence type="ECO:0000256" key="2">
    <source>
        <dbReference type="ARBA" id="ARBA00012759"/>
    </source>
</evidence>
<name>A0AAN6GCL3_9BASI</name>
<keyword evidence="9" id="KW-1185">Reference proteome</keyword>
<dbReference type="InterPro" id="IPR019400">
    <property type="entry name" value="Peptidase_C65_otubain"/>
</dbReference>
<evidence type="ECO:0000256" key="1">
    <source>
        <dbReference type="ARBA" id="ARBA00000707"/>
    </source>
</evidence>
<evidence type="ECO:0000259" key="7">
    <source>
        <dbReference type="PROSITE" id="PS50802"/>
    </source>
</evidence>
<dbReference type="Gene3D" id="3.30.200.60">
    <property type="entry name" value="Peptidase C65 Otubain, subdomain 1"/>
    <property type="match status" value="1"/>
</dbReference>
<gene>
    <name evidence="8" type="ORF">OC842_002981</name>
</gene>
<dbReference type="Proteomes" id="UP001176521">
    <property type="component" value="Unassembled WGS sequence"/>
</dbReference>
<proteinExistence type="predicted"/>
<dbReference type="InterPro" id="IPR042467">
    <property type="entry name" value="Peptidase_C65_otubain_sub2"/>
</dbReference>
<dbReference type="EMBL" id="JAPDMQ010000138">
    <property type="protein sequence ID" value="KAK0533349.1"/>
    <property type="molecule type" value="Genomic_DNA"/>
</dbReference>
<accession>A0AAN6GCL3</accession>
<dbReference type="Pfam" id="PF10275">
    <property type="entry name" value="Peptidase_C65"/>
    <property type="match status" value="1"/>
</dbReference>
<dbReference type="Gene3D" id="1.20.1300.20">
    <property type="entry name" value="Peptidase C65 Otubain, subdomain 2"/>
    <property type="match status" value="1"/>
</dbReference>
<evidence type="ECO:0000256" key="6">
    <source>
        <dbReference type="ARBA" id="ARBA00022807"/>
    </source>
</evidence>
<dbReference type="GO" id="GO:0071108">
    <property type="term" value="P:protein K48-linked deubiquitination"/>
    <property type="evidence" value="ECO:0007669"/>
    <property type="project" value="TreeGrafter"/>
</dbReference>
<dbReference type="GO" id="GO:0005634">
    <property type="term" value="C:nucleus"/>
    <property type="evidence" value="ECO:0007669"/>
    <property type="project" value="TreeGrafter"/>
</dbReference>
<dbReference type="PROSITE" id="PS50802">
    <property type="entry name" value="OTU"/>
    <property type="match status" value="1"/>
</dbReference>
<dbReference type="PANTHER" id="PTHR12931">
    <property type="entry name" value="UBIQUITIN THIOLESTERASE PROTEIN OTUB"/>
    <property type="match status" value="1"/>
</dbReference>
<keyword evidence="4" id="KW-0833">Ubl conjugation pathway</keyword>
<keyword evidence="6" id="KW-0788">Thiol protease</keyword>
<protein>
    <recommendedName>
        <fullName evidence="2">ubiquitinyl hydrolase 1</fullName>
        <ecNumber evidence="2">3.4.19.12</ecNumber>
    </recommendedName>
</protein>
<feature type="domain" description="OTU" evidence="7">
    <location>
        <begin position="71"/>
        <end position="327"/>
    </location>
</feature>
<dbReference type="GO" id="GO:0004843">
    <property type="term" value="F:cysteine-type deubiquitinase activity"/>
    <property type="evidence" value="ECO:0007669"/>
    <property type="project" value="UniProtKB-EC"/>
</dbReference>
<comment type="caution">
    <text evidence="8">The sequence shown here is derived from an EMBL/GenBank/DDBJ whole genome shotgun (WGS) entry which is preliminary data.</text>
</comment>
<dbReference type="InterPro" id="IPR003323">
    <property type="entry name" value="OTU_dom"/>
</dbReference>
<dbReference type="CDD" id="cd22749">
    <property type="entry name" value="Otubain_C65"/>
    <property type="match status" value="1"/>
</dbReference>
<dbReference type="GO" id="GO:0043130">
    <property type="term" value="F:ubiquitin binding"/>
    <property type="evidence" value="ECO:0007669"/>
    <property type="project" value="TreeGrafter"/>
</dbReference>
<evidence type="ECO:0000313" key="8">
    <source>
        <dbReference type="EMBL" id="KAK0533349.1"/>
    </source>
</evidence>
<comment type="catalytic activity">
    <reaction evidence="1">
        <text>Thiol-dependent hydrolysis of ester, thioester, amide, peptide and isopeptide bonds formed by the C-terminal Gly of ubiquitin (a 76-residue protein attached to proteins as an intracellular targeting signal).</text>
        <dbReference type="EC" id="3.4.19.12"/>
    </reaction>
</comment>
<evidence type="ECO:0000256" key="4">
    <source>
        <dbReference type="ARBA" id="ARBA00022786"/>
    </source>
</evidence>
<dbReference type="AlphaFoldDB" id="A0AAN6GCL3"/>
<keyword evidence="5" id="KW-0378">Hydrolase</keyword>
<dbReference type="GO" id="GO:0006508">
    <property type="term" value="P:proteolysis"/>
    <property type="evidence" value="ECO:0007669"/>
    <property type="project" value="UniProtKB-KW"/>
</dbReference>
<keyword evidence="3" id="KW-0645">Protease</keyword>
<reference evidence="8" key="1">
    <citation type="journal article" date="2023" name="PhytoFront">
        <title>Draft Genome Resources of Seven Strains of Tilletia horrida, Causal Agent of Kernel Smut of Rice.</title>
        <authorList>
            <person name="Khanal S."/>
            <person name="Antony Babu S."/>
            <person name="Zhou X.G."/>
        </authorList>
    </citation>
    <scope>NUCLEOTIDE SEQUENCE</scope>
    <source>
        <strain evidence="8">TX3</strain>
    </source>
</reference>
<dbReference type="InterPro" id="IPR038765">
    <property type="entry name" value="Papain-like_cys_pep_sf"/>
</dbReference>
<dbReference type="PANTHER" id="PTHR12931:SF15">
    <property type="entry name" value="UBIQUITIN THIOESTERASE OTUBAIN-LIKE"/>
    <property type="match status" value="1"/>
</dbReference>
<sequence>MSAEQSTADAPAATRRTELDDLEAIQKFQDEQNAARPWIGPREPIASLEDEFRNGSQAFVRKARWLARRFASLHRTRGDGDCFYRSLAFQLVYALLHSNDPQLCQRVQSHLSRGIDILEQVGYDRSVTEDFWEPLRDLLSRLPGCTPTVQTAPPLNDDLLVAAFNDPEITNATVVFLRLALSAWLKVGGGPARGLNADKFSVFLFALDSSAGTGEPPTMDEFCSQEVEPVGKEADHLQIAALCDFLHISLDVAYFSRSDPAFAALDNDDNNKPPVASAEDVLPVDIVEFRIEKEASERLPGAEGPLGFVHVGTLLYRPGHYDVLLAQ</sequence>
<evidence type="ECO:0000313" key="9">
    <source>
        <dbReference type="Proteomes" id="UP001176521"/>
    </source>
</evidence>